<feature type="compositionally biased region" description="Low complexity" evidence="1">
    <location>
        <begin position="217"/>
        <end position="244"/>
    </location>
</feature>
<feature type="compositionally biased region" description="Low complexity" evidence="1">
    <location>
        <begin position="179"/>
        <end position="188"/>
    </location>
</feature>
<dbReference type="InterPro" id="IPR025451">
    <property type="entry name" value="DUF4211"/>
</dbReference>
<feature type="compositionally biased region" description="Low complexity" evidence="1">
    <location>
        <begin position="259"/>
        <end position="275"/>
    </location>
</feature>
<feature type="compositionally biased region" description="Basic and acidic residues" evidence="1">
    <location>
        <begin position="914"/>
        <end position="928"/>
    </location>
</feature>
<feature type="region of interest" description="Disordered" evidence="1">
    <location>
        <begin position="179"/>
        <end position="304"/>
    </location>
</feature>
<organism evidence="3 4">
    <name type="scientific">Lottia gigantea</name>
    <name type="common">Giant owl limpet</name>
    <dbReference type="NCBI Taxonomy" id="225164"/>
    <lineage>
        <taxon>Eukaryota</taxon>
        <taxon>Metazoa</taxon>
        <taxon>Spiralia</taxon>
        <taxon>Lophotrochozoa</taxon>
        <taxon>Mollusca</taxon>
        <taxon>Gastropoda</taxon>
        <taxon>Patellogastropoda</taxon>
        <taxon>Lottioidea</taxon>
        <taxon>Lottiidae</taxon>
        <taxon>Lottia</taxon>
    </lineage>
</organism>
<dbReference type="OrthoDB" id="21499at2759"/>
<gene>
    <name evidence="3" type="ORF">LOTGIDRAFT_153075</name>
</gene>
<proteinExistence type="predicted"/>
<evidence type="ECO:0000256" key="1">
    <source>
        <dbReference type="SAM" id="MobiDB-lite"/>
    </source>
</evidence>
<feature type="compositionally biased region" description="Low complexity" evidence="1">
    <location>
        <begin position="285"/>
        <end position="301"/>
    </location>
</feature>
<feature type="domain" description="DUF4211" evidence="2">
    <location>
        <begin position="1158"/>
        <end position="1269"/>
    </location>
</feature>
<evidence type="ECO:0000313" key="4">
    <source>
        <dbReference type="Proteomes" id="UP000030746"/>
    </source>
</evidence>
<feature type="compositionally biased region" description="Low complexity" evidence="1">
    <location>
        <begin position="1037"/>
        <end position="1047"/>
    </location>
</feature>
<feature type="compositionally biased region" description="Pro residues" evidence="1">
    <location>
        <begin position="732"/>
        <end position="742"/>
    </location>
</feature>
<feature type="compositionally biased region" description="Low complexity" evidence="1">
    <location>
        <begin position="195"/>
        <end position="208"/>
    </location>
</feature>
<reference evidence="3 4" key="1">
    <citation type="journal article" date="2013" name="Nature">
        <title>Insights into bilaterian evolution from three spiralian genomes.</title>
        <authorList>
            <person name="Simakov O."/>
            <person name="Marletaz F."/>
            <person name="Cho S.J."/>
            <person name="Edsinger-Gonzales E."/>
            <person name="Havlak P."/>
            <person name="Hellsten U."/>
            <person name="Kuo D.H."/>
            <person name="Larsson T."/>
            <person name="Lv J."/>
            <person name="Arendt D."/>
            <person name="Savage R."/>
            <person name="Osoegawa K."/>
            <person name="de Jong P."/>
            <person name="Grimwood J."/>
            <person name="Chapman J.A."/>
            <person name="Shapiro H."/>
            <person name="Aerts A."/>
            <person name="Otillar R.P."/>
            <person name="Terry A.Y."/>
            <person name="Boore J.L."/>
            <person name="Grigoriev I.V."/>
            <person name="Lindberg D.R."/>
            <person name="Seaver E.C."/>
            <person name="Weisblat D.A."/>
            <person name="Putnam N.H."/>
            <person name="Rokhsar D.S."/>
        </authorList>
    </citation>
    <scope>NUCLEOTIDE SEQUENCE [LARGE SCALE GENOMIC DNA]</scope>
</reference>
<dbReference type="PANTHER" id="PTHR14689">
    <property type="entry name" value="PHORBOL-ESTER_DAG-TYPE DOMAIN-CONTAINING PROTEIN"/>
    <property type="match status" value="1"/>
</dbReference>
<feature type="compositionally biased region" description="Basic residues" evidence="1">
    <location>
        <begin position="439"/>
        <end position="448"/>
    </location>
</feature>
<dbReference type="STRING" id="225164.V4ASW7"/>
<dbReference type="Pfam" id="PF13926">
    <property type="entry name" value="DUF4211"/>
    <property type="match status" value="1"/>
</dbReference>
<sequence>MDPNHWANYNAGYGRLGPSGIPTSHPGLNFPILDQATITSGLGLTAGIPAHSGLSSRSLAGLPGPYHGHPVHNTVPQFFDPMNTLQAANFTGQSPYKPITSASGPFAFESPGVGYTGSRYSAGTPTTSSSGLPNASSKSSYFPSEKEQIASFASSQAVQDALESKWGLSNFVPFTDLSPPFSAAQSSQPAPPPAHSSGSSNRSASSRNPFPQDDFFSPKSTKTTVSSHSQSSSSSYISTSNPRSRSQEVEDLSSHSTPIYGSTGYSNISSNNYSSHLQPDMNYDPVSPVTPVSHSPPHQSSGLFNTVSLSDLKSIGSALDKSRSSSRKDLMMNEQAIEKLNKRMAKESSLIQHINSRNDRPVVNSPLPNMGSIPNIPMQKSSNIQNGKSNPSPMQQSPISVGSPQAPISMNSPQTSIPSTTYTPTPNPIQAVPDSTTKPKSRKPKKKKIESTPQYMPQEQFASSMNRSTPGNLNQPQFPQPPNSRSNNDTPLSPIRPMPGILGSPLGEELSSMHRIPSILEDAMSRHNSMSSVQDSSHNTMHTSSAPEQIQNISTHSSHPGVSPLLNSTPQSHLPVNQMMEANMLSRQAHEVSQRMFRGDPASMMAGSGMFSENELSNNQNQFDVNGYSGSTFLDDLNSHAEPDIENFTSGMAVDRENYMLDISGFTGGHYGMHPGMTAVEVANQMHLGTIDQSTFTSLLEQDMSKKYRSQESKLTCTIPVEMDDELACFSRPPPTTQPNPTPVQTKPKVSRPQNAFNESFINFVKGKKPETLSSVNNAPHKKPQLPKYIPEPPRPKVVRKPEPKVSSRVSFSEDDDSDSKMSKVVDDLLSDSENDSTFSAEYTVKKQKQSTKKVPPLVIKKKLIQTLPSKTSKPPKPKKRSFGKDYSVAVDPYAPVDVEVDTPRTLISRKAKDKAIEKNSTKKKGTDDTSVSGDSEPEYVPFAKKGRAMPTVDYDSDADPAWTPFALDLKDQSEDLGEIKPRKKRDRQRSGSGRSKQRSSSHKSRKKHDSSYSSDSFQEAPTIPSRSDQGHKSKPPIKSQSSKSNSRVPDENATESEEECFQVGRFIIEKKDLNNYETYPIWRIEQGGMIHKFENFPEDGTIRHKSEYTYTRWMPIMKNQFIPIRVKVITEKSDKTVVEVLDEYKPTPPSDGSLENMYEEDPLVDSFNVYLQIFLSQALEPSFLRAIKDSKEHFYLGPLDTVDKLIDRKLEEIDKKIKWKPDFKDCLKSRPSIKERDRPNLKQSCQACENSNPPTVKSLHLQGQPYDRFLLKSIPENTEASNVFMIGKLASQYAGLYHSLYHFKYLLYQRCLAKIRIIREGEPNISNEHILDQCLQNRAWVLKIFQDLKELLEKG</sequence>
<feature type="region of interest" description="Disordered" evidence="1">
    <location>
        <begin position="772"/>
        <end position="888"/>
    </location>
</feature>
<accession>V4ASW7</accession>
<feature type="compositionally biased region" description="Low complexity" evidence="1">
    <location>
        <begin position="470"/>
        <end position="488"/>
    </location>
</feature>
<dbReference type="GO" id="GO:0005634">
    <property type="term" value="C:nucleus"/>
    <property type="evidence" value="ECO:0007669"/>
    <property type="project" value="TreeGrafter"/>
</dbReference>
<dbReference type="RefSeq" id="XP_009051804.1">
    <property type="nucleotide sequence ID" value="XM_009053556.1"/>
</dbReference>
<evidence type="ECO:0000313" key="3">
    <source>
        <dbReference type="EMBL" id="ESO97965.1"/>
    </source>
</evidence>
<dbReference type="HOGENOM" id="CLU_257342_0_0_1"/>
<feature type="compositionally biased region" description="Low complexity" evidence="1">
    <location>
        <begin position="412"/>
        <end position="424"/>
    </location>
</feature>
<dbReference type="CTD" id="20235857"/>
<keyword evidence="4" id="KW-1185">Reference proteome</keyword>
<feature type="compositionally biased region" description="Polar residues" evidence="1">
    <location>
        <begin position="454"/>
        <end position="469"/>
    </location>
</feature>
<feature type="region of interest" description="Disordered" evidence="1">
    <location>
        <begin position="905"/>
        <end position="1057"/>
    </location>
</feature>
<feature type="region of interest" description="Disordered" evidence="1">
    <location>
        <begin position="729"/>
        <end position="753"/>
    </location>
</feature>
<dbReference type="PANTHER" id="PTHR14689:SF0">
    <property type="entry name" value="COILED-COIL DOMAIN-CONTAINING PROTEIN 82"/>
    <property type="match status" value="1"/>
</dbReference>
<dbReference type="Proteomes" id="UP000030746">
    <property type="component" value="Unassembled WGS sequence"/>
</dbReference>
<dbReference type="GeneID" id="20235857"/>
<dbReference type="OMA" id="MIMSPAA"/>
<name>V4ASW7_LOTGI</name>
<dbReference type="EMBL" id="KB201304">
    <property type="protein sequence ID" value="ESO97965.1"/>
    <property type="molecule type" value="Genomic_DNA"/>
</dbReference>
<feature type="region of interest" description="Disordered" evidence="1">
    <location>
        <begin position="119"/>
        <end position="140"/>
    </location>
</feature>
<feature type="compositionally biased region" description="Polar residues" evidence="1">
    <location>
        <begin position="378"/>
        <end position="411"/>
    </location>
</feature>
<feature type="compositionally biased region" description="Basic and acidic residues" evidence="1">
    <location>
        <begin position="969"/>
        <end position="981"/>
    </location>
</feature>
<dbReference type="KEGG" id="lgi:LOTGIDRAFT_153075"/>
<protein>
    <recommendedName>
        <fullName evidence="2">DUF4211 domain-containing protein</fullName>
    </recommendedName>
</protein>
<feature type="compositionally biased region" description="Basic residues" evidence="1">
    <location>
        <begin position="996"/>
        <end position="1009"/>
    </location>
</feature>
<evidence type="ECO:0000259" key="2">
    <source>
        <dbReference type="Pfam" id="PF13926"/>
    </source>
</evidence>
<feature type="region of interest" description="Disordered" evidence="1">
    <location>
        <begin position="352"/>
        <end position="499"/>
    </location>
</feature>